<evidence type="ECO:0000313" key="2">
    <source>
        <dbReference type="EMBL" id="MBR7746732.1"/>
    </source>
</evidence>
<name>A0A941DH10_9BURK</name>
<keyword evidence="3" id="KW-1185">Reference proteome</keyword>
<dbReference type="AlphaFoldDB" id="A0A941DH10"/>
<dbReference type="RefSeq" id="WP_212684031.1">
    <property type="nucleotide sequence ID" value="NZ_JAGSPM010000004.1"/>
</dbReference>
<comment type="caution">
    <text evidence="2">The sequence shown here is derived from an EMBL/GenBank/DDBJ whole genome shotgun (WGS) entry which is preliminary data.</text>
</comment>
<dbReference type="GO" id="GO:0003677">
    <property type="term" value="F:DNA binding"/>
    <property type="evidence" value="ECO:0007669"/>
    <property type="project" value="UniProtKB-KW"/>
</dbReference>
<dbReference type="InterPro" id="IPR018640">
    <property type="entry name" value="DUF2063"/>
</dbReference>
<dbReference type="EMBL" id="JAGSPM010000004">
    <property type="protein sequence ID" value="MBR7746732.1"/>
    <property type="molecule type" value="Genomic_DNA"/>
</dbReference>
<keyword evidence="2" id="KW-0238">DNA-binding</keyword>
<organism evidence="2 3">
    <name type="scientific">Undibacterium baiyunense</name>
    <dbReference type="NCBI Taxonomy" id="2828731"/>
    <lineage>
        <taxon>Bacteria</taxon>
        <taxon>Pseudomonadati</taxon>
        <taxon>Pseudomonadota</taxon>
        <taxon>Betaproteobacteria</taxon>
        <taxon>Burkholderiales</taxon>
        <taxon>Oxalobacteraceae</taxon>
        <taxon>Undibacterium</taxon>
    </lineage>
</organism>
<proteinExistence type="predicted"/>
<sequence>MNQQIAQLQEQILKHITGVSSTTIDTNSLTASAFSTSSIQTIENGVDHLLRPNAHLPPAQALAIYQRAYIARLLECLRADYPVLRQYLGTQLFDHFATEYIQAFPPTSYSLFDLGKNFSDHLEQSCPDLASFNQQDKVTHQLPIQIAVAERLRIRAARAIGLEQRQLIEPNYHNLQHAKAIALSISDACGLMSAHPALLDILSGENRERDYVNIDRIYLAISRSNYRIRTDILQIWQYHFLHLLAQSTQTPILLEDLVMHTSKESNLDAETIYAHLSLWLPIAISRAYLYVEFVDT</sequence>
<reference evidence="2 3" key="1">
    <citation type="submission" date="2021-04" db="EMBL/GenBank/DDBJ databases">
        <title>novel species isolated from subtropical streams in China.</title>
        <authorList>
            <person name="Lu H."/>
        </authorList>
    </citation>
    <scope>NUCLEOTIDE SEQUENCE [LARGE SCALE GENOMIC DNA]</scope>
    <source>
        <strain evidence="2 3">BYS107W</strain>
    </source>
</reference>
<dbReference type="Gene3D" id="1.10.150.690">
    <property type="entry name" value="DUF2063"/>
    <property type="match status" value="1"/>
</dbReference>
<gene>
    <name evidence="2" type="ORF">KDM92_09070</name>
</gene>
<dbReference type="Proteomes" id="UP000680158">
    <property type="component" value="Unassembled WGS sequence"/>
</dbReference>
<dbReference type="Pfam" id="PF09836">
    <property type="entry name" value="DUF2063"/>
    <property type="match status" value="1"/>
</dbReference>
<evidence type="ECO:0000313" key="3">
    <source>
        <dbReference type="Proteomes" id="UP000680158"/>
    </source>
</evidence>
<accession>A0A941DH10</accession>
<dbReference type="InterPro" id="IPR044922">
    <property type="entry name" value="DUF2063_N_sf"/>
</dbReference>
<evidence type="ECO:0000259" key="1">
    <source>
        <dbReference type="Pfam" id="PF09836"/>
    </source>
</evidence>
<protein>
    <submittedName>
        <fullName evidence="2">DNA-binding domain-containing protein</fullName>
    </submittedName>
</protein>
<feature type="domain" description="Putative DNA-binding" evidence="1">
    <location>
        <begin position="47"/>
        <end position="122"/>
    </location>
</feature>